<keyword evidence="8 11" id="KW-0862">Zinc</keyword>
<feature type="signal peptide" evidence="11">
    <location>
        <begin position="1"/>
        <end position="18"/>
    </location>
</feature>
<keyword evidence="3" id="KW-0031">Aminopeptidase</keyword>
<dbReference type="SUPFAM" id="SSF53187">
    <property type="entry name" value="Zn-dependent exopeptidases"/>
    <property type="match status" value="1"/>
</dbReference>
<comment type="similarity">
    <text evidence="10">Belongs to the peptidase M28 family. M28E subfamily.</text>
</comment>
<evidence type="ECO:0000313" key="14">
    <source>
        <dbReference type="Proteomes" id="UP000799440"/>
    </source>
</evidence>
<accession>A0A6A6V0E6</accession>
<evidence type="ECO:0000256" key="3">
    <source>
        <dbReference type="ARBA" id="ARBA00022438"/>
    </source>
</evidence>
<dbReference type="AlphaFoldDB" id="A0A6A6V0E6"/>
<keyword evidence="9" id="KW-1015">Disulfide bond</keyword>
<feature type="chain" id="PRO_5025710329" description="Peptide hydrolase" evidence="11">
    <location>
        <begin position="19"/>
        <end position="378"/>
    </location>
</feature>
<dbReference type="EC" id="3.4.-.-" evidence="11"/>
<dbReference type="GO" id="GO:0004177">
    <property type="term" value="F:aminopeptidase activity"/>
    <property type="evidence" value="ECO:0007669"/>
    <property type="project" value="UniProtKB-KW"/>
</dbReference>
<dbReference type="EMBL" id="MU006597">
    <property type="protein sequence ID" value="KAF2743483.1"/>
    <property type="molecule type" value="Genomic_DNA"/>
</dbReference>
<protein>
    <recommendedName>
        <fullName evidence="11">Peptide hydrolase</fullName>
        <ecNumber evidence="11">3.4.-.-</ecNumber>
    </recommendedName>
</protein>
<evidence type="ECO:0000256" key="7">
    <source>
        <dbReference type="ARBA" id="ARBA00022801"/>
    </source>
</evidence>
<dbReference type="GO" id="GO:0008235">
    <property type="term" value="F:metalloexopeptidase activity"/>
    <property type="evidence" value="ECO:0007669"/>
    <property type="project" value="InterPro"/>
</dbReference>
<evidence type="ECO:0000256" key="10">
    <source>
        <dbReference type="ARBA" id="ARBA00043962"/>
    </source>
</evidence>
<dbReference type="InterPro" id="IPR045175">
    <property type="entry name" value="M28_fam"/>
</dbReference>
<dbReference type="Proteomes" id="UP000799440">
    <property type="component" value="Unassembled WGS sequence"/>
</dbReference>
<dbReference type="PANTHER" id="PTHR12147:SF56">
    <property type="entry name" value="AMINOPEPTIDASE YDR415C-RELATED"/>
    <property type="match status" value="1"/>
</dbReference>
<feature type="domain" description="Peptidase M28" evidence="12">
    <location>
        <begin position="166"/>
        <end position="366"/>
    </location>
</feature>
<evidence type="ECO:0000259" key="12">
    <source>
        <dbReference type="Pfam" id="PF04389"/>
    </source>
</evidence>
<proteinExistence type="inferred from homology"/>
<dbReference type="Gene3D" id="3.40.630.10">
    <property type="entry name" value="Zn peptidases"/>
    <property type="match status" value="1"/>
</dbReference>
<evidence type="ECO:0000256" key="9">
    <source>
        <dbReference type="ARBA" id="ARBA00023157"/>
    </source>
</evidence>
<dbReference type="InterPro" id="IPR007484">
    <property type="entry name" value="Peptidase_M28"/>
</dbReference>
<keyword evidence="4 11" id="KW-0645">Protease</keyword>
<reference evidence="13" key="1">
    <citation type="journal article" date="2020" name="Stud. Mycol.">
        <title>101 Dothideomycetes genomes: a test case for predicting lifestyles and emergence of pathogens.</title>
        <authorList>
            <person name="Haridas S."/>
            <person name="Albert R."/>
            <person name="Binder M."/>
            <person name="Bloem J."/>
            <person name="Labutti K."/>
            <person name="Salamov A."/>
            <person name="Andreopoulos B."/>
            <person name="Baker S."/>
            <person name="Barry K."/>
            <person name="Bills G."/>
            <person name="Bluhm B."/>
            <person name="Cannon C."/>
            <person name="Castanera R."/>
            <person name="Culley D."/>
            <person name="Daum C."/>
            <person name="Ezra D."/>
            <person name="Gonzalez J."/>
            <person name="Henrissat B."/>
            <person name="Kuo A."/>
            <person name="Liang C."/>
            <person name="Lipzen A."/>
            <person name="Lutzoni F."/>
            <person name="Magnuson J."/>
            <person name="Mondo S."/>
            <person name="Nolan M."/>
            <person name="Ohm R."/>
            <person name="Pangilinan J."/>
            <person name="Park H.-J."/>
            <person name="Ramirez L."/>
            <person name="Alfaro M."/>
            <person name="Sun H."/>
            <person name="Tritt A."/>
            <person name="Yoshinaga Y."/>
            <person name="Zwiers L.-H."/>
            <person name="Turgeon B."/>
            <person name="Goodwin S."/>
            <person name="Spatafora J."/>
            <person name="Crous P."/>
            <person name="Grigoriev I."/>
        </authorList>
    </citation>
    <scope>NUCLEOTIDE SEQUENCE</scope>
    <source>
        <strain evidence="13">CBS 119925</strain>
    </source>
</reference>
<dbReference type="PANTHER" id="PTHR12147">
    <property type="entry name" value="METALLOPEPTIDASE M28 FAMILY MEMBER"/>
    <property type="match status" value="1"/>
</dbReference>
<keyword evidence="14" id="KW-1185">Reference proteome</keyword>
<evidence type="ECO:0000256" key="4">
    <source>
        <dbReference type="ARBA" id="ARBA00022670"/>
    </source>
</evidence>
<comment type="subunit">
    <text evidence="2">Monomer.</text>
</comment>
<dbReference type="GO" id="GO:0046872">
    <property type="term" value="F:metal ion binding"/>
    <property type="evidence" value="ECO:0007669"/>
    <property type="project" value="UniProtKB-KW"/>
</dbReference>
<name>A0A6A6V0E6_9PLEO</name>
<evidence type="ECO:0000256" key="8">
    <source>
        <dbReference type="ARBA" id="ARBA00022833"/>
    </source>
</evidence>
<dbReference type="FunFam" id="3.40.630.10:FF:000042">
    <property type="entry name" value="Peptide hydrolase"/>
    <property type="match status" value="1"/>
</dbReference>
<keyword evidence="7 11" id="KW-0378">Hydrolase</keyword>
<evidence type="ECO:0000313" key="13">
    <source>
        <dbReference type="EMBL" id="KAF2743483.1"/>
    </source>
</evidence>
<keyword evidence="5 11" id="KW-0479">Metal-binding</keyword>
<comment type="cofactor">
    <cofactor evidence="1">
        <name>Zn(2+)</name>
        <dbReference type="ChEBI" id="CHEBI:29105"/>
    </cofactor>
</comment>
<gene>
    <name evidence="13" type="ORF">M011DRAFT_410619</name>
</gene>
<dbReference type="OrthoDB" id="2214at2759"/>
<evidence type="ECO:0000256" key="5">
    <source>
        <dbReference type="ARBA" id="ARBA00022723"/>
    </source>
</evidence>
<dbReference type="GO" id="GO:0006508">
    <property type="term" value="P:proteolysis"/>
    <property type="evidence" value="ECO:0007669"/>
    <property type="project" value="UniProtKB-KW"/>
</dbReference>
<dbReference type="Pfam" id="PF04389">
    <property type="entry name" value="Peptidase_M28"/>
    <property type="match status" value="1"/>
</dbReference>
<sequence>MKFAASLVAAISASSALALPAADVDARAAKKLYTVETGPGEIRQVTDAEKWALKKQDVHFFDITDYPDLTAYANSASDRMRIQATFPSTLTKTTQVRALIPSLSKTNMQTNLQTFSAYYNRYYRSATGKSSSEWLLSQVQAVIRASGATRASARAFTHSSWTQNSIIATIPGKTANTIVLGAHLDSVGSTTTGRSPGADDDGSGCMTILETMRVLLSDATIKAGQQQNTIEFHWYAAEEGGLLGSQAIFNNYRTAGKVVKAMLNQDMTGYVPPNKPERFGVITDNVDAGLTTFAKRLITGYTTIPSVDSRCGYACSDHASATRAGFPAAFVFETAMEDSSPYIHSAQDTVAYVNFDHMIQHARLSLGFAYELGFATTL</sequence>
<evidence type="ECO:0000256" key="6">
    <source>
        <dbReference type="ARBA" id="ARBA00022729"/>
    </source>
</evidence>
<evidence type="ECO:0000256" key="1">
    <source>
        <dbReference type="ARBA" id="ARBA00001947"/>
    </source>
</evidence>
<evidence type="ECO:0000256" key="2">
    <source>
        <dbReference type="ARBA" id="ARBA00011245"/>
    </source>
</evidence>
<keyword evidence="6 11" id="KW-0732">Signal</keyword>
<dbReference type="CDD" id="cd03879">
    <property type="entry name" value="M28_AAP"/>
    <property type="match status" value="1"/>
</dbReference>
<evidence type="ECO:0000256" key="11">
    <source>
        <dbReference type="RuleBase" id="RU361240"/>
    </source>
</evidence>
<organism evidence="13 14">
    <name type="scientific">Sporormia fimetaria CBS 119925</name>
    <dbReference type="NCBI Taxonomy" id="1340428"/>
    <lineage>
        <taxon>Eukaryota</taxon>
        <taxon>Fungi</taxon>
        <taxon>Dikarya</taxon>
        <taxon>Ascomycota</taxon>
        <taxon>Pezizomycotina</taxon>
        <taxon>Dothideomycetes</taxon>
        <taxon>Pleosporomycetidae</taxon>
        <taxon>Pleosporales</taxon>
        <taxon>Sporormiaceae</taxon>
        <taxon>Sporormia</taxon>
    </lineage>
</organism>